<feature type="compositionally biased region" description="Basic and acidic residues" evidence="1">
    <location>
        <begin position="996"/>
        <end position="1012"/>
    </location>
</feature>
<feature type="region of interest" description="Disordered" evidence="1">
    <location>
        <begin position="676"/>
        <end position="737"/>
    </location>
</feature>
<feature type="compositionally biased region" description="Low complexity" evidence="1">
    <location>
        <begin position="445"/>
        <end position="455"/>
    </location>
</feature>
<feature type="transmembrane region" description="Helical" evidence="2">
    <location>
        <begin position="51"/>
        <end position="78"/>
    </location>
</feature>
<sequence length="1275" mass="133343">MKRLITSVGSTLLLAALVIGSPTALLAWGRLDGLARLSPSALMSPDDGTIVLGLVTITGWAAWFVFTLSVVIEAVALATHSRVHVTLPGLSLVQGLAAGLLVASLAILAPAARGNCPTQQNITVATVGIAQQTRDDTTVQEGVPGLSGTGASVSRKLRGSQNRPMEFTEPDSARASGPARKMTAEPGYDMYRISATDDLWSLAERVYGEGTAWHQIARANSGMDVQHLPVGDQIKLPRAGMHGLGTYDPAAPGADTLDAGTTFSDSISTTSAPAAATWNLPNTGTTVDPAHGAGDLSGTDSAATGGATAEAASPSTDSAAALSSDSSPSHPSTTKVVVHRGDTLSKLAREHLGDADAWPQIWQLNRDLVTDPDVIDVGWQLTVPCTSQEHASGQDAGTAHRTARHDGGRTHESAVSRTTASEGAESARPARPEASHGPRDEMDSATTAPGTRAPTPLVPTPGGVGGTSADRETSSTDAGTRIPLAPGVPSQTGSAGAQGATASSAAEVGSSPRPTAGVSGDTPATAASRAVGSDPTGGLPRDGDGTGADSELLVRALSGMSLFLAGGISGALVSRRRQQLFSRKVGRRIPAVPEERQRTKQLLDAAGAVGSDGAGTTGETAADSWASAEARGPVIVPEDQISMSIDPTSEVTDTPDAPWHARTTAASELIRSMTEGLEEPDDTTEPEHASDVRDGNVDDDPGTEAFQHDDMAEHEVSSVEASCSSNGALPGQLSGQTGDELTATTVVLGQRLDGTPMLMDLADSPGLVTVEGPDRPCQSLVAAIGLCLVASRWSSGVDVIVVGESLRWLAQTGIEDVQPMTIDEVSRALPWWASRPHPHSHDMAAPEVMRVILADEPIDVDDVAAVRAAGMVLVHLGSASGGLVIHVAERAGRERPGAAERTRPSASQLVGQMGRTTFEVQGVDRPMRRAIVDLVELTGQQADEPAPWWDDRTAYGSPQGSPGPDELTPDSSGEVLGKGETGGDPPRTALLQPSHGVDEPPDREPARTRRPEPITGKVLLEDTMTTNPSSSAGPSPVLRLLGPVDLVGARGQAPSKARRQCLEYAAWILAHPGARSTQMSDSLLVAETTRRSNLSRLRRWLGNDDSGEPYLADAYDGRLRLCDEITTDWEHLEVLITAGVARATDAALAGALDLVRGAPLADAAPGQWLWAEEWRLEMVQTIRDIGAELARRRMAEGDLDGARRAVNRALSACPQDEVLLTTQIRIAHLADDRCETERLVYLLARQARRIGVDLSDETVTVLQEVMEGRPRTRVV</sequence>
<dbReference type="InterPro" id="IPR036779">
    <property type="entry name" value="LysM_dom_sf"/>
</dbReference>
<dbReference type="CDD" id="cd00118">
    <property type="entry name" value="LysM"/>
    <property type="match status" value="1"/>
</dbReference>
<dbReference type="PROSITE" id="PS51782">
    <property type="entry name" value="LYSM"/>
    <property type="match status" value="2"/>
</dbReference>
<evidence type="ECO:0000256" key="2">
    <source>
        <dbReference type="SAM" id="Phobius"/>
    </source>
</evidence>
<feature type="region of interest" description="Disordered" evidence="1">
    <location>
        <begin position="136"/>
        <end position="181"/>
    </location>
</feature>
<feature type="compositionally biased region" description="Low complexity" evidence="1">
    <location>
        <begin position="490"/>
        <end position="506"/>
    </location>
</feature>
<dbReference type="Gene3D" id="1.25.40.10">
    <property type="entry name" value="Tetratricopeptide repeat domain"/>
    <property type="match status" value="1"/>
</dbReference>
<feature type="compositionally biased region" description="Basic and acidic residues" evidence="1">
    <location>
        <begin position="404"/>
        <end position="414"/>
    </location>
</feature>
<reference evidence="4 5" key="1">
    <citation type="submission" date="2017-06" db="EMBL/GenBank/DDBJ databases">
        <authorList>
            <consortium name="Pathogen Informatics"/>
        </authorList>
    </citation>
    <scope>NUCLEOTIDE SEQUENCE [LARGE SCALE GENOMIC DNA]</scope>
    <source>
        <strain evidence="4 5">NCTC11865</strain>
    </source>
</reference>
<dbReference type="KEGG" id="cgrn:4412665_00444"/>
<feature type="transmembrane region" description="Helical" evidence="2">
    <location>
        <begin position="90"/>
        <end position="112"/>
    </location>
</feature>
<dbReference type="Pfam" id="PF01476">
    <property type="entry name" value="LysM"/>
    <property type="match status" value="2"/>
</dbReference>
<dbReference type="eggNOG" id="COG1652">
    <property type="taxonomic scope" value="Bacteria"/>
</dbReference>
<feature type="domain" description="LysM" evidence="3">
    <location>
        <begin position="334"/>
        <end position="383"/>
    </location>
</feature>
<dbReference type="Gene3D" id="3.10.350.10">
    <property type="entry name" value="LysM domain"/>
    <property type="match status" value="2"/>
</dbReference>
<dbReference type="InterPro" id="IPR005158">
    <property type="entry name" value="BTAD"/>
</dbReference>
<evidence type="ECO:0000313" key="4">
    <source>
        <dbReference type="EMBL" id="SNV30588.1"/>
    </source>
</evidence>
<dbReference type="Proteomes" id="UP000215332">
    <property type="component" value="Chromosome 1"/>
</dbReference>
<gene>
    <name evidence="4" type="ORF">SAMEA4412665_00444</name>
</gene>
<evidence type="ECO:0000259" key="3">
    <source>
        <dbReference type="PROSITE" id="PS51782"/>
    </source>
</evidence>
<dbReference type="PANTHER" id="PTHR34700">
    <property type="entry name" value="POTASSIUM BINDING PROTEIN KBP"/>
    <property type="match status" value="1"/>
</dbReference>
<dbReference type="AlphaFoldDB" id="A0A239W9I4"/>
<dbReference type="InterPro" id="IPR052196">
    <property type="entry name" value="Bact_Kbp"/>
</dbReference>
<dbReference type="InterPro" id="IPR018392">
    <property type="entry name" value="LysM"/>
</dbReference>
<dbReference type="InterPro" id="IPR011990">
    <property type="entry name" value="TPR-like_helical_dom_sf"/>
</dbReference>
<accession>A0A239W9I4</accession>
<feature type="region of interest" description="Disordered" evidence="1">
    <location>
        <begin position="388"/>
        <end position="547"/>
    </location>
</feature>
<keyword evidence="2" id="KW-0472">Membrane</keyword>
<feature type="region of interest" description="Disordered" evidence="1">
    <location>
        <begin position="942"/>
        <end position="1036"/>
    </location>
</feature>
<evidence type="ECO:0000256" key="1">
    <source>
        <dbReference type="SAM" id="MobiDB-lite"/>
    </source>
</evidence>
<feature type="compositionally biased region" description="Polar residues" evidence="1">
    <location>
        <begin position="1023"/>
        <end position="1033"/>
    </location>
</feature>
<organism evidence="4 5">
    <name type="scientific">Cutibacterium granulosum</name>
    <dbReference type="NCBI Taxonomy" id="33011"/>
    <lineage>
        <taxon>Bacteria</taxon>
        <taxon>Bacillati</taxon>
        <taxon>Actinomycetota</taxon>
        <taxon>Actinomycetes</taxon>
        <taxon>Propionibacteriales</taxon>
        <taxon>Propionibacteriaceae</taxon>
        <taxon>Cutibacterium</taxon>
    </lineage>
</organism>
<proteinExistence type="predicted"/>
<dbReference type="EMBL" id="LT906441">
    <property type="protein sequence ID" value="SNV30588.1"/>
    <property type="molecule type" value="Genomic_DNA"/>
</dbReference>
<feature type="compositionally biased region" description="Low complexity" evidence="1">
    <location>
        <begin position="297"/>
        <end position="334"/>
    </location>
</feature>
<protein>
    <submittedName>
        <fullName evidence="4">LysM domain/BON superfamily protein</fullName>
    </submittedName>
</protein>
<dbReference type="eggNOG" id="COG3170">
    <property type="taxonomic scope" value="Bacteria"/>
</dbReference>
<dbReference type="SUPFAM" id="SSF48452">
    <property type="entry name" value="TPR-like"/>
    <property type="match status" value="1"/>
</dbReference>
<dbReference type="RefSeq" id="WP_065860781.1">
    <property type="nucleotide sequence ID" value="NZ_LT906441.1"/>
</dbReference>
<dbReference type="SMART" id="SM00257">
    <property type="entry name" value="LysM"/>
    <property type="match status" value="2"/>
</dbReference>
<feature type="compositionally biased region" description="Basic and acidic residues" evidence="1">
    <location>
        <begin position="685"/>
        <end position="696"/>
    </location>
</feature>
<feature type="compositionally biased region" description="Polar residues" evidence="1">
    <location>
        <begin position="719"/>
        <end position="737"/>
    </location>
</feature>
<feature type="compositionally biased region" description="Basic and acidic residues" evidence="1">
    <location>
        <begin position="428"/>
        <end position="442"/>
    </location>
</feature>
<keyword evidence="2" id="KW-1133">Transmembrane helix</keyword>
<feature type="compositionally biased region" description="Basic and acidic residues" evidence="1">
    <location>
        <begin position="706"/>
        <end position="717"/>
    </location>
</feature>
<feature type="region of interest" description="Disordered" evidence="1">
    <location>
        <begin position="274"/>
        <end position="336"/>
    </location>
</feature>
<evidence type="ECO:0000313" key="5">
    <source>
        <dbReference type="Proteomes" id="UP000215332"/>
    </source>
</evidence>
<dbReference type="PANTHER" id="PTHR34700:SF4">
    <property type="entry name" value="PHAGE-LIKE ELEMENT PBSX PROTEIN XKDP"/>
    <property type="match status" value="1"/>
</dbReference>
<dbReference type="SMART" id="SM01043">
    <property type="entry name" value="BTAD"/>
    <property type="match status" value="1"/>
</dbReference>
<feature type="domain" description="LysM" evidence="3">
    <location>
        <begin position="189"/>
        <end position="236"/>
    </location>
</feature>
<keyword evidence="2" id="KW-0812">Transmembrane</keyword>
<name>A0A239W9I4_9ACTN</name>